<sequence>MNSVRGYQQGFFGCLNNPIVCLASCFCTCCTVGYAVGQVNSTSFDLWSCLCPHIGMYRLRRTVQTKYGINESEDASMVATACLGCCSVAQDTSEVLARNGGGSASQPSSVSNMEA</sequence>
<dbReference type="GeneID" id="20529896"/>
<dbReference type="AlphaFoldDB" id="A0A058Z2T6"/>
<reference evidence="1" key="1">
    <citation type="submission" date="2013-04" db="EMBL/GenBank/DDBJ databases">
        <title>The Genome Sequence of Fonticula alba ATCC 38817.</title>
        <authorList>
            <consortium name="The Broad Institute Genomics Platform"/>
            <person name="Russ C."/>
            <person name="Cuomo C."/>
            <person name="Burger G."/>
            <person name="Gray M.W."/>
            <person name="Holland P.W.H."/>
            <person name="King N."/>
            <person name="Lang F.B.F."/>
            <person name="Roger A.J."/>
            <person name="Ruiz-Trillo I."/>
            <person name="Brown M."/>
            <person name="Walker B."/>
            <person name="Young S."/>
            <person name="Zeng Q."/>
            <person name="Gargeya S."/>
            <person name="Fitzgerald M."/>
            <person name="Haas B."/>
            <person name="Abouelleil A."/>
            <person name="Allen A.W."/>
            <person name="Alvarado L."/>
            <person name="Arachchi H.M."/>
            <person name="Berlin A.M."/>
            <person name="Chapman S.B."/>
            <person name="Gainer-Dewar J."/>
            <person name="Goldberg J."/>
            <person name="Griggs A."/>
            <person name="Gujja S."/>
            <person name="Hansen M."/>
            <person name="Howarth C."/>
            <person name="Imamovic A."/>
            <person name="Ireland A."/>
            <person name="Larimer J."/>
            <person name="McCowan C."/>
            <person name="Murphy C."/>
            <person name="Pearson M."/>
            <person name="Poon T.W."/>
            <person name="Priest M."/>
            <person name="Roberts A."/>
            <person name="Saif S."/>
            <person name="Shea T."/>
            <person name="Sisk P."/>
            <person name="Sykes S."/>
            <person name="Wortman J."/>
            <person name="Nusbaum C."/>
            <person name="Birren B."/>
        </authorList>
    </citation>
    <scope>NUCLEOTIDE SEQUENCE [LARGE SCALE GENOMIC DNA]</scope>
    <source>
        <strain evidence="1">ATCC 38817</strain>
    </source>
</reference>
<keyword evidence="2" id="KW-1185">Reference proteome</keyword>
<organism evidence="1">
    <name type="scientific">Fonticula alba</name>
    <name type="common">Slime mold</name>
    <dbReference type="NCBI Taxonomy" id="691883"/>
    <lineage>
        <taxon>Eukaryota</taxon>
        <taxon>Rotosphaerida</taxon>
        <taxon>Fonticulaceae</taxon>
        <taxon>Fonticula</taxon>
    </lineage>
</organism>
<dbReference type="InterPro" id="IPR006461">
    <property type="entry name" value="PLAC_motif_containing"/>
</dbReference>
<protein>
    <recommendedName>
        <fullName evidence="3">PLAC8 family protein</fullName>
    </recommendedName>
</protein>
<evidence type="ECO:0000313" key="2">
    <source>
        <dbReference type="Proteomes" id="UP000030693"/>
    </source>
</evidence>
<dbReference type="Pfam" id="PF04749">
    <property type="entry name" value="PLAC8"/>
    <property type="match status" value="1"/>
</dbReference>
<dbReference type="OrthoDB" id="1045822at2759"/>
<evidence type="ECO:0000313" key="1">
    <source>
        <dbReference type="EMBL" id="KCV68248.1"/>
    </source>
</evidence>
<evidence type="ECO:0008006" key="3">
    <source>
        <dbReference type="Google" id="ProtNLM"/>
    </source>
</evidence>
<dbReference type="EMBL" id="KB932209">
    <property type="protein sequence ID" value="KCV68248.1"/>
    <property type="molecule type" value="Genomic_DNA"/>
</dbReference>
<dbReference type="Proteomes" id="UP000030693">
    <property type="component" value="Unassembled WGS sequence"/>
</dbReference>
<gene>
    <name evidence="1" type="ORF">H696_05171</name>
</gene>
<proteinExistence type="predicted"/>
<name>A0A058Z2T6_FONAL</name>
<accession>A0A058Z2T6</accession>
<dbReference type="RefSeq" id="XP_009497302.1">
    <property type="nucleotide sequence ID" value="XM_009499027.1"/>
</dbReference>